<dbReference type="InterPro" id="IPR041588">
    <property type="entry name" value="Integrase_H2C2"/>
</dbReference>
<protein>
    <submittedName>
        <fullName evidence="3">Uncharacterized protein LOC106512348</fullName>
    </submittedName>
</protein>
<evidence type="ECO:0000313" key="2">
    <source>
        <dbReference type="Proteomes" id="UP000192220"/>
    </source>
</evidence>
<dbReference type="PANTHER" id="PTHR47331:SF1">
    <property type="entry name" value="GAG-LIKE PROTEIN"/>
    <property type="match status" value="1"/>
</dbReference>
<dbReference type="PANTHER" id="PTHR47331">
    <property type="entry name" value="PHD-TYPE DOMAIN-CONTAINING PROTEIN"/>
    <property type="match status" value="1"/>
</dbReference>
<organism evidence="2 3">
    <name type="scientific">Austrofundulus limnaeus</name>
    <name type="common">Annual killifish</name>
    <dbReference type="NCBI Taxonomy" id="52670"/>
    <lineage>
        <taxon>Eukaryota</taxon>
        <taxon>Metazoa</taxon>
        <taxon>Chordata</taxon>
        <taxon>Craniata</taxon>
        <taxon>Vertebrata</taxon>
        <taxon>Euteleostomi</taxon>
        <taxon>Actinopterygii</taxon>
        <taxon>Neopterygii</taxon>
        <taxon>Teleostei</taxon>
        <taxon>Neoteleostei</taxon>
        <taxon>Acanthomorphata</taxon>
        <taxon>Ovalentaria</taxon>
        <taxon>Atherinomorphae</taxon>
        <taxon>Cyprinodontiformes</taxon>
        <taxon>Rivulidae</taxon>
        <taxon>Austrofundulus</taxon>
    </lineage>
</organism>
<dbReference type="Gene3D" id="1.10.340.70">
    <property type="match status" value="1"/>
</dbReference>
<dbReference type="Proteomes" id="UP000192220">
    <property type="component" value="Unplaced"/>
</dbReference>
<name>A0A2I4ALR1_AUSLI</name>
<dbReference type="RefSeq" id="XP_013856439.1">
    <property type="nucleotide sequence ID" value="XM_014000985.1"/>
</dbReference>
<dbReference type="InParanoid" id="A0A2I4ALR1"/>
<gene>
    <name evidence="3" type="primary">LOC106512348</name>
</gene>
<evidence type="ECO:0000259" key="1">
    <source>
        <dbReference type="Pfam" id="PF17921"/>
    </source>
</evidence>
<dbReference type="KEGG" id="alim:106512348"/>
<accession>A0A2I4ALR1</accession>
<sequence>MACQRWINGPDFLRRPEQEWPKPFESQPVCSEDPEVKRDALVNIIDTHSNDSTTRLVHYFSSWTKLKTSVAWLLKLKDILLSLSRKRKELMAVLPSADSSTALDVIEDEMRKNRSVVCKQTLTVKDLSRAETAIIRYSQHISFKEEIKDLQSGASVVKSMSNIYRLDPVLQQGLLKVGGRLSRSALSQEQKHPVILSKNQHVSKLILQDLHQRLGHAGRNHMLSALRERYWITSANSACRKILSECVVCKRYRGQPAEQKMADMPLERVCPDFPPFTNVGVDYFGPIEVKRGRAMVKRYGVIF</sequence>
<dbReference type="STRING" id="52670.A0A2I4ALR1"/>
<proteinExistence type="predicted"/>
<reference evidence="3" key="1">
    <citation type="submission" date="2025-08" db="UniProtKB">
        <authorList>
            <consortium name="RefSeq"/>
        </authorList>
    </citation>
    <scope>IDENTIFICATION</scope>
</reference>
<feature type="domain" description="Integrase zinc-binding" evidence="1">
    <location>
        <begin position="202"/>
        <end position="253"/>
    </location>
</feature>
<dbReference type="OrthoDB" id="8437218at2759"/>
<dbReference type="AlphaFoldDB" id="A0A2I4ALR1"/>
<evidence type="ECO:0000313" key="3">
    <source>
        <dbReference type="RefSeq" id="XP_013856439.1"/>
    </source>
</evidence>
<feature type="non-terminal residue" evidence="3">
    <location>
        <position position="303"/>
    </location>
</feature>
<keyword evidence="2" id="KW-1185">Reference proteome</keyword>
<dbReference type="GeneID" id="106512348"/>
<dbReference type="Pfam" id="PF17921">
    <property type="entry name" value="Integrase_H2C2"/>
    <property type="match status" value="1"/>
</dbReference>